<dbReference type="GO" id="GO:0033819">
    <property type="term" value="F:lipoyl(octanoyl) transferase activity"/>
    <property type="evidence" value="ECO:0007669"/>
    <property type="project" value="UniProtKB-EC"/>
</dbReference>
<evidence type="ECO:0000256" key="1">
    <source>
        <dbReference type="ARBA" id="ARBA00004821"/>
    </source>
</evidence>
<dbReference type="PANTHER" id="PTHR10993">
    <property type="entry name" value="OCTANOYLTRANSFERASE"/>
    <property type="match status" value="1"/>
</dbReference>
<evidence type="ECO:0000256" key="5">
    <source>
        <dbReference type="HAMAP-Rule" id="MF_00013"/>
    </source>
</evidence>
<evidence type="ECO:0000256" key="2">
    <source>
        <dbReference type="ARBA" id="ARBA00022679"/>
    </source>
</evidence>
<dbReference type="EC" id="2.3.1.181" evidence="5 6"/>
<protein>
    <recommendedName>
        <fullName evidence="5 6">Octanoyltransferase</fullName>
        <ecNumber evidence="5 6">2.3.1.181</ecNumber>
    </recommendedName>
    <alternativeName>
        <fullName evidence="5">Lipoate-protein ligase B</fullName>
    </alternativeName>
    <alternativeName>
        <fullName evidence="5">Lipoyl/octanoyl transferase</fullName>
    </alternativeName>
    <alternativeName>
        <fullName evidence="5">Octanoyl-[acyl-carrier-protein]-protein N-octanoyltransferase</fullName>
    </alternativeName>
</protein>
<comment type="function">
    <text evidence="4 5 6">Catalyzes the transfer of endogenously produced octanoic acid from octanoyl-acyl-carrier-protein onto the lipoyl domains of lipoate-dependent enzymes. Lipoyl-ACP can also act as a substrate although octanoyl-ACP is likely to be the physiological substrate.</text>
</comment>
<evidence type="ECO:0000259" key="10">
    <source>
        <dbReference type="PROSITE" id="PS51733"/>
    </source>
</evidence>
<name>A0A7H0HA73_9ACTN</name>
<dbReference type="NCBIfam" id="TIGR00214">
    <property type="entry name" value="lipB"/>
    <property type="match status" value="1"/>
</dbReference>
<comment type="catalytic activity">
    <reaction evidence="5 6">
        <text>octanoyl-[ACP] + L-lysyl-[protein] = N(6)-octanoyl-L-lysyl-[protein] + holo-[ACP] + H(+)</text>
        <dbReference type="Rhea" id="RHEA:17665"/>
        <dbReference type="Rhea" id="RHEA-COMP:9636"/>
        <dbReference type="Rhea" id="RHEA-COMP:9685"/>
        <dbReference type="Rhea" id="RHEA-COMP:9752"/>
        <dbReference type="Rhea" id="RHEA-COMP:9928"/>
        <dbReference type="ChEBI" id="CHEBI:15378"/>
        <dbReference type="ChEBI" id="CHEBI:29969"/>
        <dbReference type="ChEBI" id="CHEBI:64479"/>
        <dbReference type="ChEBI" id="CHEBI:78463"/>
        <dbReference type="ChEBI" id="CHEBI:78809"/>
        <dbReference type="EC" id="2.3.1.181"/>
    </reaction>
</comment>
<dbReference type="EMBL" id="CP060789">
    <property type="protein sequence ID" value="QNP57439.1"/>
    <property type="molecule type" value="Genomic_DNA"/>
</dbReference>
<keyword evidence="12" id="KW-1185">Reference proteome</keyword>
<evidence type="ECO:0000256" key="6">
    <source>
        <dbReference type="PIRNR" id="PIRNR016262"/>
    </source>
</evidence>
<comment type="pathway">
    <text evidence="1 5 6">Protein modification; protein lipoylation via endogenous pathway; protein N(6)-(lipoyl)lysine from octanoyl-[acyl-carrier-protein]: step 1/2.</text>
</comment>
<evidence type="ECO:0000313" key="12">
    <source>
        <dbReference type="Proteomes" id="UP000516117"/>
    </source>
</evidence>
<dbReference type="CDD" id="cd16444">
    <property type="entry name" value="LipB"/>
    <property type="match status" value="1"/>
</dbReference>
<evidence type="ECO:0000313" key="11">
    <source>
        <dbReference type="EMBL" id="QNP57439.1"/>
    </source>
</evidence>
<feature type="site" description="Lowers pKa of active site Cys" evidence="5 9">
    <location>
        <position position="154"/>
    </location>
</feature>
<dbReference type="Proteomes" id="UP000516117">
    <property type="component" value="Chromosome"/>
</dbReference>
<dbReference type="GO" id="GO:0009249">
    <property type="term" value="P:protein lipoylation"/>
    <property type="evidence" value="ECO:0007669"/>
    <property type="project" value="InterPro"/>
</dbReference>
<dbReference type="NCBIfam" id="NF010925">
    <property type="entry name" value="PRK14345.1"/>
    <property type="match status" value="1"/>
</dbReference>
<feature type="binding site" evidence="5 8">
    <location>
        <begin position="85"/>
        <end position="92"/>
    </location>
    <ligand>
        <name>substrate</name>
    </ligand>
</feature>
<evidence type="ECO:0000256" key="7">
    <source>
        <dbReference type="PIRSR" id="PIRSR016262-1"/>
    </source>
</evidence>
<keyword evidence="2 5" id="KW-0808">Transferase</keyword>
<dbReference type="PROSITE" id="PS51733">
    <property type="entry name" value="BPL_LPL_CATALYTIC"/>
    <property type="match status" value="1"/>
</dbReference>
<reference evidence="11 12" key="1">
    <citation type="submission" date="2020-08" db="EMBL/GenBank/DDBJ databases">
        <title>Genome sequence of Tessaracoccus defluvii JCM 17540T.</title>
        <authorList>
            <person name="Hyun D.-W."/>
            <person name="Bae J.-W."/>
        </authorList>
    </citation>
    <scope>NUCLEOTIDE SEQUENCE [LARGE SCALE GENOMIC DNA]</scope>
    <source>
        <strain evidence="11 12">JCM 17540</strain>
    </source>
</reference>
<organism evidence="11 12">
    <name type="scientific">Tessaracoccus defluvii</name>
    <dbReference type="NCBI Taxonomy" id="1285901"/>
    <lineage>
        <taxon>Bacteria</taxon>
        <taxon>Bacillati</taxon>
        <taxon>Actinomycetota</taxon>
        <taxon>Actinomycetes</taxon>
        <taxon>Propionibacteriales</taxon>
        <taxon>Propionibacteriaceae</taxon>
        <taxon>Tessaracoccus</taxon>
    </lineage>
</organism>
<dbReference type="Pfam" id="PF21948">
    <property type="entry name" value="LplA-B_cat"/>
    <property type="match status" value="1"/>
</dbReference>
<dbReference type="KEGG" id="tdf:H9L22_02390"/>
<dbReference type="InterPro" id="IPR004143">
    <property type="entry name" value="BPL_LPL_catalytic"/>
</dbReference>
<gene>
    <name evidence="5 11" type="primary">lipB</name>
    <name evidence="11" type="ORF">H9L22_02390</name>
</gene>
<feature type="binding site" evidence="5 8">
    <location>
        <begin position="170"/>
        <end position="172"/>
    </location>
    <ligand>
        <name>substrate</name>
    </ligand>
</feature>
<dbReference type="InterPro" id="IPR020605">
    <property type="entry name" value="Octanoyltransferase_CS"/>
</dbReference>
<comment type="miscellaneous">
    <text evidence="5">In the reaction, the free carboxyl group of octanoic acid is attached via an amide linkage to the epsilon-amino group of a specific lysine residue of lipoyl domains of lipoate-dependent enzymes.</text>
</comment>
<dbReference type="Gene3D" id="3.30.930.10">
    <property type="entry name" value="Bira Bifunctional Protein, Domain 2"/>
    <property type="match status" value="1"/>
</dbReference>
<keyword evidence="3 5" id="KW-0012">Acyltransferase</keyword>
<dbReference type="AlphaFoldDB" id="A0A7H0HA73"/>
<dbReference type="PANTHER" id="PTHR10993:SF7">
    <property type="entry name" value="LIPOYLTRANSFERASE 2, MITOCHONDRIAL-RELATED"/>
    <property type="match status" value="1"/>
</dbReference>
<dbReference type="GO" id="GO:0005737">
    <property type="term" value="C:cytoplasm"/>
    <property type="evidence" value="ECO:0007669"/>
    <property type="project" value="UniProtKB-SubCell"/>
</dbReference>
<accession>A0A7H0HA73</accession>
<evidence type="ECO:0000256" key="9">
    <source>
        <dbReference type="PIRSR" id="PIRSR016262-3"/>
    </source>
</evidence>
<dbReference type="InterPro" id="IPR045864">
    <property type="entry name" value="aa-tRNA-synth_II/BPL/LPL"/>
</dbReference>
<proteinExistence type="inferred from homology"/>
<feature type="domain" description="BPL/LPL catalytic" evidence="10">
    <location>
        <begin position="47"/>
        <end position="227"/>
    </location>
</feature>
<evidence type="ECO:0000256" key="3">
    <source>
        <dbReference type="ARBA" id="ARBA00023315"/>
    </source>
</evidence>
<dbReference type="UniPathway" id="UPA00538">
    <property type="reaction ID" value="UER00592"/>
</dbReference>
<dbReference type="PROSITE" id="PS01313">
    <property type="entry name" value="LIPB"/>
    <property type="match status" value="1"/>
</dbReference>
<comment type="similarity">
    <text evidence="5 6">Belongs to the LipB family.</text>
</comment>
<evidence type="ECO:0000256" key="4">
    <source>
        <dbReference type="ARBA" id="ARBA00024732"/>
    </source>
</evidence>
<feature type="active site" description="Acyl-thioester intermediate" evidence="5 7">
    <location>
        <position position="188"/>
    </location>
</feature>
<dbReference type="HAMAP" id="MF_00013">
    <property type="entry name" value="LipB"/>
    <property type="match status" value="1"/>
</dbReference>
<dbReference type="SUPFAM" id="SSF55681">
    <property type="entry name" value="Class II aaRS and biotin synthetases"/>
    <property type="match status" value="1"/>
</dbReference>
<evidence type="ECO:0000256" key="8">
    <source>
        <dbReference type="PIRSR" id="PIRSR016262-2"/>
    </source>
</evidence>
<dbReference type="InterPro" id="IPR000544">
    <property type="entry name" value="Octanoyltransferase"/>
</dbReference>
<comment type="subcellular location">
    <subcellularLocation>
        <location evidence="5">Cytoplasm</location>
    </subcellularLocation>
</comment>
<feature type="binding site" evidence="5 8">
    <location>
        <begin position="157"/>
        <end position="159"/>
    </location>
    <ligand>
        <name>substrate</name>
    </ligand>
</feature>
<sequence>MNRRPGGVASADVLTFEYRGLGEAHQLSDYQETWDYQREVHAAVADGLRDDHAIYVEHSPVYTAGRRTDPADHPADGTPVIPVDRGGEITYHGPGQLVGYPILALADGVGVVDYVRALEGAVISLLAGYGIVSGRVAGRTGVWLEASGSRRERKICAIGVRVARRTTMHGFALNVQSSAERFGNIVPCGIHDADVTSIVEELPGAWDVAAVAHDLEPHLIAALAPIRARGDR</sequence>
<keyword evidence="5" id="KW-0963">Cytoplasm</keyword>
<dbReference type="PIRSF" id="PIRSF016262">
    <property type="entry name" value="LPLase"/>
    <property type="match status" value="1"/>
</dbReference>